<feature type="transmembrane region" description="Helical" evidence="14">
    <location>
        <begin position="1028"/>
        <end position="1046"/>
    </location>
</feature>
<evidence type="ECO:0000259" key="16">
    <source>
        <dbReference type="PROSITE" id="PS50026"/>
    </source>
</evidence>
<dbReference type="PROSITE" id="PS00010">
    <property type="entry name" value="ASX_HYDROXYL"/>
    <property type="match status" value="1"/>
</dbReference>
<dbReference type="PROSITE" id="PS50026">
    <property type="entry name" value="EGF_3"/>
    <property type="match status" value="1"/>
</dbReference>
<comment type="caution">
    <text evidence="17">The sequence shown here is derived from an EMBL/GenBank/DDBJ whole genome shotgun (WGS) entry which is preliminary data.</text>
</comment>
<dbReference type="PANTHER" id="PTHR22722">
    <property type="entry name" value="LOW-DENSITY LIPOPROTEIN RECEPTOR-RELATED PROTEIN 2-RELATED"/>
    <property type="match status" value="1"/>
</dbReference>
<comment type="subcellular location">
    <subcellularLocation>
        <location evidence="1">Membrane</location>
        <topology evidence="1">Single-pass membrane protein</topology>
    </subcellularLocation>
</comment>
<keyword evidence="15" id="KW-0732">Signal</keyword>
<dbReference type="InterPro" id="IPR011042">
    <property type="entry name" value="6-blade_b-propeller_TolB-like"/>
</dbReference>
<gene>
    <name evidence="17" type="ORF">HUG17_0726</name>
</gene>
<keyword evidence="4 14" id="KW-0812">Transmembrane</keyword>
<dbReference type="AlphaFoldDB" id="A0A9D4SKF3"/>
<dbReference type="SUPFAM" id="SSF63825">
    <property type="entry name" value="YWTD domain"/>
    <property type="match status" value="2"/>
</dbReference>
<evidence type="ECO:0000256" key="2">
    <source>
        <dbReference type="ARBA" id="ARBA00022536"/>
    </source>
</evidence>
<feature type="disulfide bond" evidence="12">
    <location>
        <begin position="43"/>
        <end position="58"/>
    </location>
</feature>
<evidence type="ECO:0000256" key="4">
    <source>
        <dbReference type="ARBA" id="ARBA00022692"/>
    </source>
</evidence>
<feature type="signal peptide" evidence="15">
    <location>
        <begin position="1"/>
        <end position="21"/>
    </location>
</feature>
<dbReference type="SUPFAM" id="SSF57184">
    <property type="entry name" value="Growth factor receptor domain"/>
    <property type="match status" value="1"/>
</dbReference>
<dbReference type="InterPro" id="IPR036055">
    <property type="entry name" value="LDL_receptor-like_sf"/>
</dbReference>
<dbReference type="InterPro" id="IPR009030">
    <property type="entry name" value="Growth_fac_rcpt_cys_sf"/>
</dbReference>
<dbReference type="PROSITE" id="PS50068">
    <property type="entry name" value="LDLRA_2"/>
    <property type="match status" value="4"/>
</dbReference>
<keyword evidence="5" id="KW-0677">Repeat</keyword>
<feature type="chain" id="PRO_5038723723" evidence="15">
    <location>
        <begin position="22"/>
        <end position="1122"/>
    </location>
</feature>
<protein>
    <submittedName>
        <fullName evidence="17">Yolkless-like vitellogenin receptor protein</fullName>
    </submittedName>
</protein>
<keyword evidence="8 12" id="KW-1015">Disulfide bond</keyword>
<dbReference type="Gene3D" id="2.120.10.30">
    <property type="entry name" value="TolB, C-terminal domain"/>
    <property type="match status" value="2"/>
</dbReference>
<evidence type="ECO:0000256" key="8">
    <source>
        <dbReference type="ARBA" id="ARBA00023157"/>
    </source>
</evidence>
<keyword evidence="3" id="KW-0254">Endocytosis</keyword>
<dbReference type="SMART" id="SM00181">
    <property type="entry name" value="EGF"/>
    <property type="match status" value="4"/>
</dbReference>
<keyword evidence="6 14" id="KW-1133">Transmembrane helix</keyword>
<dbReference type="GO" id="GO:0006897">
    <property type="term" value="P:endocytosis"/>
    <property type="evidence" value="ECO:0007669"/>
    <property type="project" value="UniProtKB-KW"/>
</dbReference>
<evidence type="ECO:0000256" key="14">
    <source>
        <dbReference type="SAM" id="Phobius"/>
    </source>
</evidence>
<dbReference type="InterPro" id="IPR000033">
    <property type="entry name" value="LDLR_classB_rpt"/>
</dbReference>
<feature type="disulfide bond" evidence="12">
    <location>
        <begin position="24"/>
        <end position="36"/>
    </location>
</feature>
<dbReference type="GO" id="GO:0005509">
    <property type="term" value="F:calcium ion binding"/>
    <property type="evidence" value="ECO:0007669"/>
    <property type="project" value="InterPro"/>
</dbReference>
<dbReference type="SMART" id="SM00192">
    <property type="entry name" value="LDLa"/>
    <property type="match status" value="4"/>
</dbReference>
<dbReference type="InterPro" id="IPR000152">
    <property type="entry name" value="EGF-type_Asp/Asn_hydroxyl_site"/>
</dbReference>
<accession>A0A9D4SKF3</accession>
<dbReference type="InterPro" id="IPR000742">
    <property type="entry name" value="EGF"/>
</dbReference>
<evidence type="ECO:0000313" key="17">
    <source>
        <dbReference type="EMBL" id="KAH7645188.1"/>
    </source>
</evidence>
<evidence type="ECO:0000256" key="10">
    <source>
        <dbReference type="ARBA" id="ARBA00023180"/>
    </source>
</evidence>
<dbReference type="PROSITE" id="PS01209">
    <property type="entry name" value="LDLRA_1"/>
    <property type="match status" value="1"/>
</dbReference>
<evidence type="ECO:0000256" key="15">
    <source>
        <dbReference type="SAM" id="SignalP"/>
    </source>
</evidence>
<dbReference type="GO" id="GO:0043235">
    <property type="term" value="C:receptor complex"/>
    <property type="evidence" value="ECO:0007669"/>
    <property type="project" value="TreeGrafter"/>
</dbReference>
<dbReference type="InterPro" id="IPR001881">
    <property type="entry name" value="EGF-like_Ca-bd_dom"/>
</dbReference>
<proteinExistence type="predicted"/>
<comment type="caution">
    <text evidence="11">Lacks conserved residue(s) required for the propagation of feature annotation.</text>
</comment>
<sequence>MARLLIWLLFLPLISFESCSSQACGDNFFDCGNGHCLAKFFVCDGDNDCSNYKDELYCNSSENKTSDDDQHRHLPCPLNEFACNDAVNNCVPQRWVCDGQSECSNNADEANCSKSSIDCLGDFQCGSLECIPPKWRCDGVNDCLDHSDEQNCTTINDADNDLICDKLHDRYRCQSNGLCIDYSRVCDGQRDCPNGDDEQQNCHAEKCHNKKCSHICLIDEHSKQALCSCPPGYELIDGHYCRDYDECMQQKQHNLCSHKCINLVGSYRCECFGGYHLIDNRTCVVDTESGSRISPVLYFSTGNDIHGYDTRRKIIFPVLTLNDYDPTTIIALDLSIADGKLYYSIFHNESLFSSIYEIPIDGQIQEYPVANQKKKLLLHDIKSQIEGISIDWLAKHIYMTEANRERIVVCHTESLICTTLIENLPSPRGIVAVRSRYRLYWTQWHDNNGGIYESRLDGSQVTKLFTDVAWPNDIVYESETNRLYWCDGKTGSIEYYDFDIEMRRVVHEDFIRQPYSMIVFEDTLYWTDWIAKKLFACQKIRCHEQVNIFTPTISKRRGLYGLTMYHPLRQQQQTTKSEMIDPCVRHHHRNPCSHLCLSRTNETFTCLCPDHMYLSNDHRTCLSRSDDFLIISTGYRLYKFYPDSASTEPFEMITMTPMFLISDLAYNHERYEFYLYDRLKDRIVVAKMQPDLVYRTIVDEDIANVFGLTYEINSDNLYWVDMIKGTMEAVNIQKGYRAILNDKLEQPVSMAINALTKTIFVGLKSKSAQILMLTMDGQVKRSLLRSKQGFPFALVAYPFENELIWGDPVFEKIDFIHLDHSRYEHHGPEKLVEKHVGTVQSMAILNDTLFWTNGDTPRLYWTNLTSAMKMIESKKVPHSNLDNDVLKIVSGFKHIPIYDYCRTNNSCHHICLIGANGPVCRCNIGFESQDNGHTCVRKIHSLDTKITRPIVHAINLEDIFDFFLNKQKDQMFDTWINVDANTTVANTTTDIDQNEENQTTKSDSQSSSLPQTNDQSNESSNFFKRNSIYLWFIAVCMLGVSLLLCVKLNLLPIARMNSITDLACRRRRHRETATDNNVDEENGNKNIRTGQVRFFSNPNYQMGQYGQLKNNNNNLDNDLLIS</sequence>
<evidence type="ECO:0000256" key="11">
    <source>
        <dbReference type="PROSITE-ProRule" id="PRU00076"/>
    </source>
</evidence>
<name>A0A9D4SKF3_DERFA</name>
<feature type="domain" description="EGF-like" evidence="16">
    <location>
        <begin position="243"/>
        <end position="284"/>
    </location>
</feature>
<keyword evidence="7 14" id="KW-0472">Membrane</keyword>
<dbReference type="PROSITE" id="PS01187">
    <property type="entry name" value="EGF_CA"/>
    <property type="match status" value="1"/>
</dbReference>
<dbReference type="SUPFAM" id="SSF57424">
    <property type="entry name" value="LDL receptor-like module"/>
    <property type="match status" value="3"/>
</dbReference>
<dbReference type="PANTHER" id="PTHR22722:SF14">
    <property type="entry name" value="MEGALIN, ISOFORM A"/>
    <property type="match status" value="1"/>
</dbReference>
<keyword evidence="10" id="KW-0325">Glycoprotein</keyword>
<dbReference type="InterPro" id="IPR018097">
    <property type="entry name" value="EGF_Ca-bd_CS"/>
</dbReference>
<dbReference type="CDD" id="cd00112">
    <property type="entry name" value="LDLa"/>
    <property type="match status" value="4"/>
</dbReference>
<feature type="disulfide bond" evidence="12">
    <location>
        <begin position="31"/>
        <end position="49"/>
    </location>
</feature>
<dbReference type="PROSITE" id="PS01186">
    <property type="entry name" value="EGF_2"/>
    <property type="match status" value="1"/>
</dbReference>
<evidence type="ECO:0000256" key="13">
    <source>
        <dbReference type="SAM" id="MobiDB-lite"/>
    </source>
</evidence>
<evidence type="ECO:0000256" key="1">
    <source>
        <dbReference type="ARBA" id="ARBA00004167"/>
    </source>
</evidence>
<feature type="disulfide bond" evidence="12">
    <location>
        <begin position="97"/>
        <end position="112"/>
    </location>
</feature>
<keyword evidence="2 11" id="KW-0245">EGF-like domain</keyword>
<dbReference type="InterPro" id="IPR002172">
    <property type="entry name" value="LDrepeatLR_classA_rpt"/>
</dbReference>
<dbReference type="FunFam" id="4.10.400.10:FF:000065">
    <property type="entry name" value="Transmembrane protease serine 7"/>
    <property type="match status" value="1"/>
</dbReference>
<evidence type="ECO:0000256" key="7">
    <source>
        <dbReference type="ARBA" id="ARBA00023136"/>
    </source>
</evidence>
<feature type="disulfide bond" evidence="12">
    <location>
        <begin position="125"/>
        <end position="143"/>
    </location>
</feature>
<feature type="region of interest" description="Disordered" evidence="13">
    <location>
        <begin position="987"/>
        <end position="1018"/>
    </location>
</feature>
<organism evidence="17">
    <name type="scientific">Dermatophagoides farinae</name>
    <name type="common">American house dust mite</name>
    <dbReference type="NCBI Taxonomy" id="6954"/>
    <lineage>
        <taxon>Eukaryota</taxon>
        <taxon>Metazoa</taxon>
        <taxon>Ecdysozoa</taxon>
        <taxon>Arthropoda</taxon>
        <taxon>Chelicerata</taxon>
        <taxon>Arachnida</taxon>
        <taxon>Acari</taxon>
        <taxon>Acariformes</taxon>
        <taxon>Sarcoptiformes</taxon>
        <taxon>Astigmata</taxon>
        <taxon>Psoroptidia</taxon>
        <taxon>Analgoidea</taxon>
        <taxon>Pyroglyphidae</taxon>
        <taxon>Dermatophagoidinae</taxon>
        <taxon>Dermatophagoides</taxon>
    </lineage>
</organism>
<keyword evidence="9 17" id="KW-0675">Receptor</keyword>
<evidence type="ECO:0000256" key="6">
    <source>
        <dbReference type="ARBA" id="ARBA00022989"/>
    </source>
</evidence>
<dbReference type="Gene3D" id="2.10.25.10">
    <property type="entry name" value="Laminin"/>
    <property type="match status" value="2"/>
</dbReference>
<feature type="disulfide bond" evidence="12">
    <location>
        <begin position="137"/>
        <end position="152"/>
    </location>
</feature>
<dbReference type="SMART" id="SM00179">
    <property type="entry name" value="EGF_CA"/>
    <property type="match status" value="2"/>
</dbReference>
<evidence type="ECO:0000256" key="9">
    <source>
        <dbReference type="ARBA" id="ARBA00023170"/>
    </source>
</evidence>
<dbReference type="GO" id="GO:0005886">
    <property type="term" value="C:plasma membrane"/>
    <property type="evidence" value="ECO:0007669"/>
    <property type="project" value="TreeGrafter"/>
</dbReference>
<evidence type="ECO:0000256" key="5">
    <source>
        <dbReference type="ARBA" id="ARBA00022737"/>
    </source>
</evidence>
<reference evidence="17" key="1">
    <citation type="submission" date="2020-06" db="EMBL/GenBank/DDBJ databases">
        <authorList>
            <person name="Ji K."/>
            <person name="Li J."/>
        </authorList>
    </citation>
    <scope>NUCLEOTIDE SEQUENCE</scope>
    <source>
        <strain evidence="17">JKM2019</strain>
        <tissue evidence="17">Whole body</tissue>
    </source>
</reference>
<dbReference type="Proteomes" id="UP000828236">
    <property type="component" value="Unassembled WGS sequence"/>
</dbReference>
<dbReference type="Pfam" id="PF00057">
    <property type="entry name" value="Ldl_recept_a"/>
    <property type="match status" value="4"/>
</dbReference>
<dbReference type="EMBL" id="SDOV01000001">
    <property type="protein sequence ID" value="KAH7645188.1"/>
    <property type="molecule type" value="Genomic_DNA"/>
</dbReference>
<dbReference type="Gene3D" id="4.10.400.10">
    <property type="entry name" value="Low-density Lipoprotein Receptor"/>
    <property type="match status" value="4"/>
</dbReference>
<dbReference type="InterPro" id="IPR023415">
    <property type="entry name" value="LDLR_class-A_CS"/>
</dbReference>
<dbReference type="InterPro" id="IPR051221">
    <property type="entry name" value="LDLR-related"/>
</dbReference>
<dbReference type="PRINTS" id="PR00261">
    <property type="entry name" value="LDLRECEPTOR"/>
</dbReference>
<dbReference type="CDD" id="cd00054">
    <property type="entry name" value="EGF_CA"/>
    <property type="match status" value="1"/>
</dbReference>
<feature type="compositionally biased region" description="Polar residues" evidence="13">
    <location>
        <begin position="996"/>
        <end position="1018"/>
    </location>
</feature>
<reference evidence="17" key="2">
    <citation type="journal article" date="2021" name="World Allergy Organ. J.">
        <title>Chromosome-level assembly of Dermatophagoides farinae genome and transcriptome reveals two novel allergens Der f 37 and Der f 39.</title>
        <authorList>
            <person name="Chen J."/>
            <person name="Cai Z."/>
            <person name="Fan D."/>
            <person name="Hu J."/>
            <person name="Hou Y."/>
            <person name="He Y."/>
            <person name="Zhang Z."/>
            <person name="Zhao Z."/>
            <person name="Gao P."/>
            <person name="Hu W."/>
            <person name="Sun J."/>
            <person name="Li J."/>
            <person name="Ji K."/>
        </authorList>
    </citation>
    <scope>NUCLEOTIDE SEQUENCE</scope>
    <source>
        <strain evidence="17">JKM2019</strain>
    </source>
</reference>
<evidence type="ECO:0000256" key="3">
    <source>
        <dbReference type="ARBA" id="ARBA00022583"/>
    </source>
</evidence>
<dbReference type="SUPFAM" id="SSF57196">
    <property type="entry name" value="EGF/Laminin"/>
    <property type="match status" value="2"/>
</dbReference>
<dbReference type="SMART" id="SM00135">
    <property type="entry name" value="LY"/>
    <property type="match status" value="5"/>
</dbReference>
<evidence type="ECO:0000256" key="12">
    <source>
        <dbReference type="PROSITE-ProRule" id="PRU00124"/>
    </source>
</evidence>